<keyword evidence="3" id="KW-1185">Reference proteome</keyword>
<dbReference type="AlphaFoldDB" id="A0AAV7UIK0"/>
<gene>
    <name evidence="2" type="ORF">NDU88_005566</name>
</gene>
<reference evidence="2" key="1">
    <citation type="journal article" date="2022" name="bioRxiv">
        <title>Sequencing and chromosome-scale assembly of the giantPleurodeles waltlgenome.</title>
        <authorList>
            <person name="Brown T."/>
            <person name="Elewa A."/>
            <person name="Iarovenko S."/>
            <person name="Subramanian E."/>
            <person name="Araus A.J."/>
            <person name="Petzold A."/>
            <person name="Susuki M."/>
            <person name="Suzuki K.-i.T."/>
            <person name="Hayashi T."/>
            <person name="Toyoda A."/>
            <person name="Oliveira C."/>
            <person name="Osipova E."/>
            <person name="Leigh N.D."/>
            <person name="Simon A."/>
            <person name="Yun M.H."/>
        </authorList>
    </citation>
    <scope>NUCLEOTIDE SEQUENCE</scope>
    <source>
        <strain evidence="2">20211129_DDA</strain>
        <tissue evidence="2">Liver</tissue>
    </source>
</reference>
<name>A0AAV7UIK0_PLEWA</name>
<feature type="region of interest" description="Disordered" evidence="1">
    <location>
        <begin position="83"/>
        <end position="164"/>
    </location>
</feature>
<accession>A0AAV7UIK0</accession>
<evidence type="ECO:0000256" key="1">
    <source>
        <dbReference type="SAM" id="MobiDB-lite"/>
    </source>
</evidence>
<feature type="compositionally biased region" description="Polar residues" evidence="1">
    <location>
        <begin position="83"/>
        <end position="97"/>
    </location>
</feature>
<proteinExistence type="predicted"/>
<dbReference type="Proteomes" id="UP001066276">
    <property type="component" value="Chromosome 3_1"/>
</dbReference>
<evidence type="ECO:0000313" key="2">
    <source>
        <dbReference type="EMBL" id="KAJ1188809.1"/>
    </source>
</evidence>
<organism evidence="2 3">
    <name type="scientific">Pleurodeles waltl</name>
    <name type="common">Iberian ribbed newt</name>
    <dbReference type="NCBI Taxonomy" id="8319"/>
    <lineage>
        <taxon>Eukaryota</taxon>
        <taxon>Metazoa</taxon>
        <taxon>Chordata</taxon>
        <taxon>Craniata</taxon>
        <taxon>Vertebrata</taxon>
        <taxon>Euteleostomi</taxon>
        <taxon>Amphibia</taxon>
        <taxon>Batrachia</taxon>
        <taxon>Caudata</taxon>
        <taxon>Salamandroidea</taxon>
        <taxon>Salamandridae</taxon>
        <taxon>Pleurodelinae</taxon>
        <taxon>Pleurodeles</taxon>
    </lineage>
</organism>
<comment type="caution">
    <text evidence="2">The sequence shown here is derived from an EMBL/GenBank/DDBJ whole genome shotgun (WGS) entry which is preliminary data.</text>
</comment>
<sequence length="164" mass="17864">MVQERACIQRRAAVKNCRLHTRTCTRGAHKCTHVPRKTAHCKWDPSPPGVLPNFKSIAYLIQSHSSPTEALSSSTSVAYLLQSHSSPSEALNGSTPAAHTANDPKGRAHAPLTPKRRRIENRSRSSAPTQPHNNSSKCGVTRVFHTATSSLQRTPQQRSDAAGE</sequence>
<evidence type="ECO:0000313" key="3">
    <source>
        <dbReference type="Proteomes" id="UP001066276"/>
    </source>
</evidence>
<protein>
    <submittedName>
        <fullName evidence="2">Uncharacterized protein</fullName>
    </submittedName>
</protein>
<feature type="compositionally biased region" description="Polar residues" evidence="1">
    <location>
        <begin position="124"/>
        <end position="138"/>
    </location>
</feature>
<dbReference type="EMBL" id="JANPWB010000005">
    <property type="protein sequence ID" value="KAJ1188809.1"/>
    <property type="molecule type" value="Genomic_DNA"/>
</dbReference>
<feature type="compositionally biased region" description="Polar residues" evidence="1">
    <location>
        <begin position="146"/>
        <end position="164"/>
    </location>
</feature>